<dbReference type="Pfam" id="PF02653">
    <property type="entry name" value="BPD_transp_2"/>
    <property type="match status" value="1"/>
</dbReference>
<evidence type="ECO:0000256" key="1">
    <source>
        <dbReference type="ARBA" id="ARBA00004651"/>
    </source>
</evidence>
<protein>
    <submittedName>
        <fullName evidence="7">Monosaccharide ABC transporter membrane protein (CUT2 family)</fullName>
    </submittedName>
</protein>
<keyword evidence="3 6" id="KW-0812">Transmembrane</keyword>
<feature type="transmembrane region" description="Helical" evidence="6">
    <location>
        <begin position="221"/>
        <end position="239"/>
    </location>
</feature>
<dbReference type="CDD" id="cd06579">
    <property type="entry name" value="TM_PBP1_transp_AraH_like"/>
    <property type="match status" value="1"/>
</dbReference>
<evidence type="ECO:0000256" key="2">
    <source>
        <dbReference type="ARBA" id="ARBA00022475"/>
    </source>
</evidence>
<keyword evidence="2" id="KW-1003">Cell membrane</keyword>
<dbReference type="RefSeq" id="WP_123739089.1">
    <property type="nucleotide sequence ID" value="NZ_RKHQ01000001.1"/>
</dbReference>
<evidence type="ECO:0000256" key="3">
    <source>
        <dbReference type="ARBA" id="ARBA00022692"/>
    </source>
</evidence>
<feature type="transmembrane region" description="Helical" evidence="6">
    <location>
        <begin position="280"/>
        <end position="300"/>
    </location>
</feature>
<keyword evidence="5 6" id="KW-0472">Membrane</keyword>
<reference evidence="7 8" key="1">
    <citation type="submission" date="2018-11" db="EMBL/GenBank/DDBJ databases">
        <title>Sequencing the genomes of 1000 actinobacteria strains.</title>
        <authorList>
            <person name="Klenk H.-P."/>
        </authorList>
    </citation>
    <scope>NUCLEOTIDE SEQUENCE [LARGE SCALE GENOMIC DNA]</scope>
    <source>
        <strain evidence="7 8">DSM 13521</strain>
    </source>
</reference>
<name>A0A3N2DB60_9MICO</name>
<dbReference type="EMBL" id="RKHQ01000001">
    <property type="protein sequence ID" value="ROR96983.1"/>
    <property type="molecule type" value="Genomic_DNA"/>
</dbReference>
<dbReference type="GO" id="GO:0005886">
    <property type="term" value="C:plasma membrane"/>
    <property type="evidence" value="ECO:0007669"/>
    <property type="project" value="UniProtKB-SubCell"/>
</dbReference>
<feature type="transmembrane region" description="Helical" evidence="6">
    <location>
        <begin position="26"/>
        <end position="45"/>
    </location>
</feature>
<evidence type="ECO:0000313" key="8">
    <source>
        <dbReference type="Proteomes" id="UP000275356"/>
    </source>
</evidence>
<evidence type="ECO:0000256" key="4">
    <source>
        <dbReference type="ARBA" id="ARBA00022989"/>
    </source>
</evidence>
<proteinExistence type="predicted"/>
<feature type="transmembrane region" description="Helical" evidence="6">
    <location>
        <begin position="132"/>
        <end position="151"/>
    </location>
</feature>
<keyword evidence="8" id="KW-1185">Reference proteome</keyword>
<accession>A0A3N2DB60</accession>
<feature type="transmembrane region" description="Helical" evidence="6">
    <location>
        <begin position="171"/>
        <end position="192"/>
    </location>
</feature>
<dbReference type="OrthoDB" id="9808136at2"/>
<feature type="transmembrane region" description="Helical" evidence="6">
    <location>
        <begin position="57"/>
        <end position="77"/>
    </location>
</feature>
<organism evidence="7 8">
    <name type="scientific">Salana multivorans</name>
    <dbReference type="NCBI Taxonomy" id="120377"/>
    <lineage>
        <taxon>Bacteria</taxon>
        <taxon>Bacillati</taxon>
        <taxon>Actinomycetota</taxon>
        <taxon>Actinomycetes</taxon>
        <taxon>Micrococcales</taxon>
        <taxon>Beutenbergiaceae</taxon>
        <taxon>Salana</taxon>
    </lineage>
</organism>
<comment type="caution">
    <text evidence="7">The sequence shown here is derived from an EMBL/GenBank/DDBJ whole genome shotgun (WGS) entry which is preliminary data.</text>
</comment>
<dbReference type="PANTHER" id="PTHR32196:SF72">
    <property type="entry name" value="RIBOSE IMPORT PERMEASE PROTEIN RBSC"/>
    <property type="match status" value="1"/>
</dbReference>
<dbReference type="GO" id="GO:0022857">
    <property type="term" value="F:transmembrane transporter activity"/>
    <property type="evidence" value="ECO:0007669"/>
    <property type="project" value="InterPro"/>
</dbReference>
<evidence type="ECO:0000256" key="6">
    <source>
        <dbReference type="SAM" id="Phobius"/>
    </source>
</evidence>
<dbReference type="PANTHER" id="PTHR32196">
    <property type="entry name" value="ABC TRANSPORTER PERMEASE PROTEIN YPHD-RELATED-RELATED"/>
    <property type="match status" value="1"/>
</dbReference>
<evidence type="ECO:0000313" key="7">
    <source>
        <dbReference type="EMBL" id="ROR96983.1"/>
    </source>
</evidence>
<dbReference type="InterPro" id="IPR001851">
    <property type="entry name" value="ABC_transp_permease"/>
</dbReference>
<dbReference type="AlphaFoldDB" id="A0A3N2DB60"/>
<gene>
    <name evidence="7" type="ORF">EDD28_1576</name>
</gene>
<dbReference type="Proteomes" id="UP000275356">
    <property type="component" value="Unassembled WGS sequence"/>
</dbReference>
<sequence length="326" mass="33611">MTTTGSAVSTAPSRGDAWRLTFSRTIRQSGLLVFFTLLVVVFAVLRPEFLSEANIKNILQSAAIVGILACGQTVVMLTGGFDLSIARNAVVAGLVVALAAPSGPLAMLLALAVATGIGLVNGTLVAKGRVNPFIVTLGSFTILGSVALLVNNGQSVSNLPSWLTGLTSWNVGGFSSVVFWFLGAALVVHLVLSFTRFGRHVYAVGGNLEAARLSGIRTDRVLVVVYVVAGLLAGLAGILLTSRLGTASPSALPGVELDAIAAVIIGGTRMSGGFGSIPRTLIGVFILTSLTSALVILQVATYWQGVLKGAIIVIAVAVDVAFNRRR</sequence>
<feature type="transmembrane region" description="Helical" evidence="6">
    <location>
        <begin position="89"/>
        <end position="120"/>
    </location>
</feature>
<keyword evidence="4 6" id="KW-1133">Transmembrane helix</keyword>
<evidence type="ECO:0000256" key="5">
    <source>
        <dbReference type="ARBA" id="ARBA00023136"/>
    </source>
</evidence>
<comment type="subcellular location">
    <subcellularLocation>
        <location evidence="1">Cell membrane</location>
        <topology evidence="1">Multi-pass membrane protein</topology>
    </subcellularLocation>
</comment>